<sequence>MYMACAQSGACGVEHYRRILTYHDVSVLDSEREPAREGPHPRNLHLGGTPFSMTISMVEQIIPIDSPARKLMYRDPDAYEFEIAGTMLWSLSLTDALLREMDEAGWWEVPINKWITVIKPKLERVRRTGMLGRIRDDTVYRLRKAANVTYRKAEEADWEKEEHNRTSWTCRKRLMKGGNYLQAFYEKAKLFEEHVVMSQQAGKPDKGMMDWWKRRGHNVPGGSTSSGDWSRGIFRDDPRYGKNDRPGKKTVIEALGDGTMEYCLAMPPANIARASTKAHEPARKRRSLYAANDAGYLVSAYASHGAEKNMKMWASRVLQSPDDFREWLVASQLPGYSISADMSDYNCEHELEELSIMNVARTRALLRWNTVGTRERARAAWWVARSHLNAWVEWPRADGPRRVLSGLFSGHRDTARDNTTKHTIDIELIEDDLRAIGYPVRRVAASASGDDEYTKWQTTWMGVAYLGALEQHNHDTNPKKQEGGSLHGEFLQVQLDKDSRAHRPLAALIATMASGNWYRPAATWFDSNIQGVSDNWWEAVARGLPHHAAHYLATIYLDVVMRIKREDGRWAELEWWEYRSPNGVHPLWGVSTPAPPVTRKAPRPHRSWPSRATDDWLDLHSNILGKVKKEKIELYRADLLAASHGSAFLQYRQRDLVQDVLKQWPKRIKRSYEAVKEAPLRGWDVPSLVDWYNQAGNKRAPRSDNEQAAWMGVDPQIVGLCGTWGDLSRFLEADQWARFADKVPPRQISIRCWASPWGFRSWAMALAVSIPVLHEQAPGWPSRRRRQKLAYVYAPNGAGKSVIARDQGWTEIDEVATKLSSRRPPRSRGTANSAERTSFIAETLRNIIDRDLEVVLGQYLPEHVLEAATMLRLDVSVFLYSPPREVLRRRLQVRGWSDEKIARREEWWVDSRNYINTPKELLLQLRKNGVLVHESILTGEREAAGSAETAEERPWEV</sequence>
<keyword evidence="2 7" id="KW-0696">RNA-directed RNA polymerase</keyword>
<reference evidence="9" key="1">
    <citation type="submission" date="2022-11" db="EMBL/GenBank/DDBJ databases">
        <authorList>
            <person name="Mifsud CO J."/>
            <person name="Holmes C E."/>
            <person name="Gallagher V R."/>
            <person name="Geoghegan L J."/>
        </authorList>
    </citation>
    <scope>NUCLEOTIDE SEQUENCE</scope>
</reference>
<dbReference type="Pfam" id="PF02123">
    <property type="entry name" value="RdRP_4"/>
    <property type="match status" value="1"/>
</dbReference>
<evidence type="ECO:0000256" key="4">
    <source>
        <dbReference type="ARBA" id="ARBA00022695"/>
    </source>
</evidence>
<comment type="catalytic activity">
    <reaction evidence="6 7">
        <text>RNA(n) + a ribonucleoside 5'-triphosphate = RNA(n+1) + diphosphate</text>
        <dbReference type="Rhea" id="RHEA:21248"/>
        <dbReference type="Rhea" id="RHEA-COMP:14527"/>
        <dbReference type="Rhea" id="RHEA-COMP:17342"/>
        <dbReference type="ChEBI" id="CHEBI:33019"/>
        <dbReference type="ChEBI" id="CHEBI:61557"/>
        <dbReference type="ChEBI" id="CHEBI:140395"/>
        <dbReference type="EC" id="2.7.7.48"/>
    </reaction>
</comment>
<accession>A0A9C7LLM8</accession>
<dbReference type="InterPro" id="IPR043502">
    <property type="entry name" value="DNA/RNA_pol_sf"/>
</dbReference>
<dbReference type="GO" id="GO:0000166">
    <property type="term" value="F:nucleotide binding"/>
    <property type="evidence" value="ECO:0007669"/>
    <property type="project" value="UniProtKB-KW"/>
</dbReference>
<keyword evidence="3 7" id="KW-0808">Transferase</keyword>
<feature type="compositionally biased region" description="Basic and acidic residues" evidence="8">
    <location>
        <begin position="233"/>
        <end position="245"/>
    </location>
</feature>
<dbReference type="GO" id="GO:0003723">
    <property type="term" value="F:RNA binding"/>
    <property type="evidence" value="ECO:0007669"/>
    <property type="project" value="InterPro"/>
</dbReference>
<dbReference type="EMBL" id="OX380393">
    <property type="protein sequence ID" value="CAI5383883.1"/>
    <property type="molecule type" value="Genomic_RNA"/>
</dbReference>
<dbReference type="InterPro" id="IPR027417">
    <property type="entry name" value="P-loop_NTPase"/>
</dbReference>
<name>A0A9C7LLM8_9VIRU</name>
<keyword evidence="5 7" id="KW-0547">Nucleotide-binding</keyword>
<evidence type="ECO:0000256" key="6">
    <source>
        <dbReference type="ARBA" id="ARBA00048744"/>
    </source>
</evidence>
<evidence type="ECO:0000256" key="8">
    <source>
        <dbReference type="SAM" id="MobiDB-lite"/>
    </source>
</evidence>
<dbReference type="InterPro" id="IPR001795">
    <property type="entry name" value="RNA-dir_pol_luteovirus"/>
</dbReference>
<evidence type="ECO:0000256" key="1">
    <source>
        <dbReference type="ARBA" id="ARBA00010455"/>
    </source>
</evidence>
<evidence type="ECO:0000256" key="2">
    <source>
        <dbReference type="ARBA" id="ARBA00022484"/>
    </source>
</evidence>
<organism evidence="9">
    <name type="scientific">Prasiola crispa toti-like virus</name>
    <dbReference type="NCBI Taxonomy" id="2933125"/>
    <lineage>
        <taxon>Viruses</taxon>
        <taxon>Riboviria</taxon>
        <taxon>Orthornavirae</taxon>
        <taxon>Duplornaviricota</taxon>
        <taxon>Chrymotiviricetes</taxon>
        <taxon>Ghabrivirales</taxon>
        <taxon>Totiviridae</taxon>
    </lineage>
</organism>
<proteinExistence type="inferred from homology"/>
<gene>
    <name evidence="9" type="primary">RNA-dependent RNA polymerase</name>
</gene>
<feature type="region of interest" description="Disordered" evidence="8">
    <location>
        <begin position="220"/>
        <end position="245"/>
    </location>
</feature>
<dbReference type="GO" id="GO:0006351">
    <property type="term" value="P:DNA-templated transcription"/>
    <property type="evidence" value="ECO:0007669"/>
    <property type="project" value="InterPro"/>
</dbReference>
<evidence type="ECO:0000313" key="9">
    <source>
        <dbReference type="EMBL" id="CAI5383883.1"/>
    </source>
</evidence>
<evidence type="ECO:0000256" key="5">
    <source>
        <dbReference type="ARBA" id="ARBA00022741"/>
    </source>
</evidence>
<dbReference type="SUPFAM" id="SSF52540">
    <property type="entry name" value="P-loop containing nucleoside triphosphate hydrolases"/>
    <property type="match status" value="1"/>
</dbReference>
<dbReference type="EC" id="2.7.7.48" evidence="7"/>
<dbReference type="GO" id="GO:0003968">
    <property type="term" value="F:RNA-directed RNA polymerase activity"/>
    <property type="evidence" value="ECO:0007669"/>
    <property type="project" value="UniProtKB-KW"/>
</dbReference>
<keyword evidence="4 7" id="KW-0548">Nucleotidyltransferase</keyword>
<evidence type="ECO:0000256" key="3">
    <source>
        <dbReference type="ARBA" id="ARBA00022679"/>
    </source>
</evidence>
<dbReference type="SUPFAM" id="SSF56672">
    <property type="entry name" value="DNA/RNA polymerases"/>
    <property type="match status" value="1"/>
</dbReference>
<protein>
    <recommendedName>
        <fullName evidence="7">RNA-directed RNA polymerase</fullName>
        <ecNumber evidence="7">2.7.7.48</ecNumber>
    </recommendedName>
</protein>
<keyword evidence="7" id="KW-0693">Viral RNA replication</keyword>
<comment type="similarity">
    <text evidence="1">Belongs to the totiviridae RNA-directed RNA polymerase family.</text>
</comment>
<evidence type="ECO:0000256" key="7">
    <source>
        <dbReference type="RuleBase" id="RU364050"/>
    </source>
</evidence>